<organism evidence="1 2">
    <name type="scientific">Longimicrobium terrae</name>
    <dbReference type="NCBI Taxonomy" id="1639882"/>
    <lineage>
        <taxon>Bacteria</taxon>
        <taxon>Pseudomonadati</taxon>
        <taxon>Gemmatimonadota</taxon>
        <taxon>Longimicrobiia</taxon>
        <taxon>Longimicrobiales</taxon>
        <taxon>Longimicrobiaceae</taxon>
        <taxon>Longimicrobium</taxon>
    </lineage>
</organism>
<dbReference type="RefSeq" id="WP_170035683.1">
    <property type="nucleotide sequence ID" value="NZ_JABDTL010000001.1"/>
</dbReference>
<protein>
    <submittedName>
        <fullName evidence="1">Uncharacterized protein</fullName>
    </submittedName>
</protein>
<sequence>MAGRTAWVEREIMEFFAQTGSLGLRISPETPGRDETPTEWFIRTITRFTTEEVTAEVQDGTPTREALSRALLAACSYAVPAYYVGRAVQLDPSAETDEALISYLQRHPSQLRQLCAAPHVAAVPDLEPRIRSLLSRALQDS</sequence>
<evidence type="ECO:0000313" key="2">
    <source>
        <dbReference type="Proteomes" id="UP000582837"/>
    </source>
</evidence>
<keyword evidence="2" id="KW-1185">Reference proteome</keyword>
<evidence type="ECO:0000313" key="1">
    <source>
        <dbReference type="EMBL" id="MBB6070288.1"/>
    </source>
</evidence>
<proteinExistence type="predicted"/>
<name>A0A841GWA6_9BACT</name>
<dbReference type="EMBL" id="JACHIA010000004">
    <property type="protein sequence ID" value="MBB6070288.1"/>
    <property type="molecule type" value="Genomic_DNA"/>
</dbReference>
<accession>A0A841GWA6</accession>
<dbReference type="Proteomes" id="UP000582837">
    <property type="component" value="Unassembled WGS sequence"/>
</dbReference>
<dbReference type="AlphaFoldDB" id="A0A841GWA6"/>
<gene>
    <name evidence="1" type="ORF">HNQ61_001907</name>
</gene>
<reference evidence="1 2" key="1">
    <citation type="submission" date="2020-08" db="EMBL/GenBank/DDBJ databases">
        <title>Genomic Encyclopedia of Type Strains, Phase IV (KMG-IV): sequencing the most valuable type-strain genomes for metagenomic binning, comparative biology and taxonomic classification.</title>
        <authorList>
            <person name="Goeker M."/>
        </authorList>
    </citation>
    <scope>NUCLEOTIDE SEQUENCE [LARGE SCALE GENOMIC DNA]</scope>
    <source>
        <strain evidence="1 2">DSM 29007</strain>
    </source>
</reference>
<comment type="caution">
    <text evidence="1">The sequence shown here is derived from an EMBL/GenBank/DDBJ whole genome shotgun (WGS) entry which is preliminary data.</text>
</comment>